<keyword evidence="3" id="KW-0336">GPI-anchor</keyword>
<evidence type="ECO:0000313" key="12">
    <source>
        <dbReference type="Proteomes" id="UP001415857"/>
    </source>
</evidence>
<feature type="domain" description="X8" evidence="10">
    <location>
        <begin position="28"/>
        <end position="112"/>
    </location>
</feature>
<evidence type="ECO:0000256" key="7">
    <source>
        <dbReference type="ARBA" id="ARBA00023180"/>
    </source>
</evidence>
<keyword evidence="4 9" id="KW-0732">Signal</keyword>
<organism evidence="11 12">
    <name type="scientific">Liquidambar formosana</name>
    <name type="common">Formosan gum</name>
    <dbReference type="NCBI Taxonomy" id="63359"/>
    <lineage>
        <taxon>Eukaryota</taxon>
        <taxon>Viridiplantae</taxon>
        <taxon>Streptophyta</taxon>
        <taxon>Embryophyta</taxon>
        <taxon>Tracheophyta</taxon>
        <taxon>Spermatophyta</taxon>
        <taxon>Magnoliopsida</taxon>
        <taxon>eudicotyledons</taxon>
        <taxon>Gunneridae</taxon>
        <taxon>Pentapetalae</taxon>
        <taxon>Saxifragales</taxon>
        <taxon>Altingiaceae</taxon>
        <taxon>Liquidambar</taxon>
    </lineage>
</organism>
<keyword evidence="8" id="KW-0449">Lipoprotein</keyword>
<evidence type="ECO:0000256" key="9">
    <source>
        <dbReference type="SAM" id="SignalP"/>
    </source>
</evidence>
<dbReference type="InterPro" id="IPR012946">
    <property type="entry name" value="X8"/>
</dbReference>
<accession>A0AAP0N8N4</accession>
<dbReference type="GO" id="GO:0005886">
    <property type="term" value="C:plasma membrane"/>
    <property type="evidence" value="ECO:0007669"/>
    <property type="project" value="UniProtKB-SubCell"/>
</dbReference>
<dbReference type="Proteomes" id="UP001415857">
    <property type="component" value="Unassembled WGS sequence"/>
</dbReference>
<evidence type="ECO:0000313" key="11">
    <source>
        <dbReference type="EMBL" id="KAK9267381.1"/>
    </source>
</evidence>
<evidence type="ECO:0000256" key="5">
    <source>
        <dbReference type="ARBA" id="ARBA00023136"/>
    </source>
</evidence>
<dbReference type="Pfam" id="PF07983">
    <property type="entry name" value="X8"/>
    <property type="match status" value="1"/>
</dbReference>
<proteinExistence type="predicted"/>
<comment type="subcellular location">
    <subcellularLocation>
        <location evidence="1">Cell membrane</location>
        <topology evidence="1">Lipid-anchor</topology>
        <topology evidence="1">GPI-anchor</topology>
    </subcellularLocation>
</comment>
<dbReference type="GO" id="GO:0009506">
    <property type="term" value="C:plasmodesma"/>
    <property type="evidence" value="ECO:0007669"/>
    <property type="project" value="UniProtKB-ARBA"/>
</dbReference>
<sequence length="134" mass="14652">MAPALLRILVTLLFLTIILQKYDAQSQEWCIANDQASTTLLQSGLDWACGKGGADCTKIQVNQPCYLPNTVKDHASFAFNSYYQKTKHSGGSCSFQGAAVITTTDPIQTMISRAWEQGGKFLGKRALMIIESIS</sequence>
<dbReference type="InterPro" id="IPR044788">
    <property type="entry name" value="X8_dom_prot"/>
</dbReference>
<dbReference type="EMBL" id="JBBPBK010000016">
    <property type="protein sequence ID" value="KAK9267381.1"/>
    <property type="molecule type" value="Genomic_DNA"/>
</dbReference>
<evidence type="ECO:0000256" key="1">
    <source>
        <dbReference type="ARBA" id="ARBA00004609"/>
    </source>
</evidence>
<dbReference type="FunFam" id="1.20.58.1040:FF:000001">
    <property type="entry name" value="Glucan endo-1,3-beta-glucosidase 4"/>
    <property type="match status" value="1"/>
</dbReference>
<evidence type="ECO:0000256" key="2">
    <source>
        <dbReference type="ARBA" id="ARBA00022475"/>
    </source>
</evidence>
<keyword evidence="7" id="KW-0325">Glycoprotein</keyword>
<dbReference type="PANTHER" id="PTHR31044">
    <property type="entry name" value="BETA-1,3 GLUCANASE"/>
    <property type="match status" value="1"/>
</dbReference>
<feature type="chain" id="PRO_5042970655" description="X8 domain-containing protein" evidence="9">
    <location>
        <begin position="25"/>
        <end position="134"/>
    </location>
</feature>
<protein>
    <recommendedName>
        <fullName evidence="10">X8 domain-containing protein</fullName>
    </recommendedName>
</protein>
<comment type="caution">
    <text evidence="11">The sequence shown here is derived from an EMBL/GenBank/DDBJ whole genome shotgun (WGS) entry which is preliminary data.</text>
</comment>
<reference evidence="11 12" key="1">
    <citation type="journal article" date="2024" name="Plant J.">
        <title>Genome sequences and population genomics reveal climatic adaptation and genomic divergence between two closely related sweetgum species.</title>
        <authorList>
            <person name="Xu W.Q."/>
            <person name="Ren C.Q."/>
            <person name="Zhang X.Y."/>
            <person name="Comes H.P."/>
            <person name="Liu X.H."/>
            <person name="Li Y.G."/>
            <person name="Kettle C.J."/>
            <person name="Jalonen R."/>
            <person name="Gaisberger H."/>
            <person name="Ma Y.Z."/>
            <person name="Qiu Y.X."/>
        </authorList>
    </citation>
    <scope>NUCLEOTIDE SEQUENCE [LARGE SCALE GENOMIC DNA]</scope>
    <source>
        <strain evidence="11">Hangzhou</strain>
    </source>
</reference>
<feature type="signal peptide" evidence="9">
    <location>
        <begin position="1"/>
        <end position="24"/>
    </location>
</feature>
<dbReference type="GO" id="GO:0098552">
    <property type="term" value="C:side of membrane"/>
    <property type="evidence" value="ECO:0007669"/>
    <property type="project" value="UniProtKB-KW"/>
</dbReference>
<dbReference type="SMART" id="SM00768">
    <property type="entry name" value="X8"/>
    <property type="match status" value="1"/>
</dbReference>
<keyword evidence="5" id="KW-0472">Membrane</keyword>
<evidence type="ECO:0000256" key="6">
    <source>
        <dbReference type="ARBA" id="ARBA00023157"/>
    </source>
</evidence>
<evidence type="ECO:0000256" key="4">
    <source>
        <dbReference type="ARBA" id="ARBA00022729"/>
    </source>
</evidence>
<keyword evidence="6" id="KW-1015">Disulfide bond</keyword>
<name>A0AAP0N8N4_LIQFO</name>
<evidence type="ECO:0000256" key="3">
    <source>
        <dbReference type="ARBA" id="ARBA00022622"/>
    </source>
</evidence>
<keyword evidence="12" id="KW-1185">Reference proteome</keyword>
<gene>
    <name evidence="11" type="ORF">L1049_009806</name>
</gene>
<dbReference type="PANTHER" id="PTHR31044:SF35">
    <property type="entry name" value="GLUCAN ENDO-1,3-BETA-GLUCOSIDASE 4-LIKE"/>
    <property type="match status" value="1"/>
</dbReference>
<dbReference type="Gene3D" id="1.20.58.1040">
    <property type="match status" value="1"/>
</dbReference>
<dbReference type="AlphaFoldDB" id="A0AAP0N8N4"/>
<evidence type="ECO:0000259" key="10">
    <source>
        <dbReference type="SMART" id="SM00768"/>
    </source>
</evidence>
<keyword evidence="2" id="KW-1003">Cell membrane</keyword>
<evidence type="ECO:0000256" key="8">
    <source>
        <dbReference type="ARBA" id="ARBA00023288"/>
    </source>
</evidence>